<dbReference type="Proteomes" id="UP000486602">
    <property type="component" value="Unassembled WGS sequence"/>
</dbReference>
<dbReference type="AlphaFoldDB" id="A0A7K3WKY0"/>
<name>A0A7K3WKY0_9FLAO</name>
<keyword evidence="1" id="KW-0472">Membrane</keyword>
<accession>A0A7K3WKY0</accession>
<keyword evidence="3" id="KW-1185">Reference proteome</keyword>
<feature type="transmembrane region" description="Helical" evidence="1">
    <location>
        <begin position="77"/>
        <end position="97"/>
    </location>
</feature>
<sequence length="114" mass="12404">MALAINKEIEDLNTTTDSGKDLRNHIRQNQTRIIKLLEKEVKLVTRNHHRNTWLAIGMAAFGIPLGVAFGASLGNMAFIGIGLPIGLAIGVAVGTKLDNKAAEEGRQLDLELKY</sequence>
<keyword evidence="1" id="KW-0812">Transmembrane</keyword>
<organism evidence="2 3">
    <name type="scientific">Cryomorpha ignava</name>
    <dbReference type="NCBI Taxonomy" id="101383"/>
    <lineage>
        <taxon>Bacteria</taxon>
        <taxon>Pseudomonadati</taxon>
        <taxon>Bacteroidota</taxon>
        <taxon>Flavobacteriia</taxon>
        <taxon>Flavobacteriales</taxon>
        <taxon>Cryomorphaceae</taxon>
        <taxon>Cryomorpha</taxon>
    </lineage>
</organism>
<feature type="transmembrane region" description="Helical" evidence="1">
    <location>
        <begin position="52"/>
        <end position="71"/>
    </location>
</feature>
<reference evidence="2 3" key="1">
    <citation type="submission" date="2020-02" db="EMBL/GenBank/DDBJ databases">
        <title>Out from the shadows clarifying the taxonomy of the family Cryomorphaceae and related taxa by utilizing the GTDB taxonomic framework.</title>
        <authorList>
            <person name="Bowman J.P."/>
        </authorList>
    </citation>
    <scope>NUCLEOTIDE SEQUENCE [LARGE SCALE GENOMIC DNA]</scope>
    <source>
        <strain evidence="2 3">QSSC 1-22</strain>
    </source>
</reference>
<dbReference type="EMBL" id="JAAGVY010000002">
    <property type="protein sequence ID" value="NEN22303.1"/>
    <property type="molecule type" value="Genomic_DNA"/>
</dbReference>
<comment type="caution">
    <text evidence="2">The sequence shown here is derived from an EMBL/GenBank/DDBJ whole genome shotgun (WGS) entry which is preliminary data.</text>
</comment>
<proteinExistence type="predicted"/>
<protein>
    <recommendedName>
        <fullName evidence="4">Glycine zipper family protein</fullName>
    </recommendedName>
</protein>
<keyword evidence="1" id="KW-1133">Transmembrane helix</keyword>
<evidence type="ECO:0000313" key="2">
    <source>
        <dbReference type="EMBL" id="NEN22303.1"/>
    </source>
</evidence>
<evidence type="ECO:0000313" key="3">
    <source>
        <dbReference type="Proteomes" id="UP000486602"/>
    </source>
</evidence>
<evidence type="ECO:0008006" key="4">
    <source>
        <dbReference type="Google" id="ProtNLM"/>
    </source>
</evidence>
<gene>
    <name evidence="2" type="ORF">G3O08_02140</name>
</gene>
<evidence type="ECO:0000256" key="1">
    <source>
        <dbReference type="SAM" id="Phobius"/>
    </source>
</evidence>